<dbReference type="EMBL" id="BEGY01000036">
    <property type="protein sequence ID" value="GAX78888.1"/>
    <property type="molecule type" value="Genomic_DNA"/>
</dbReference>
<dbReference type="Proteomes" id="UP000232323">
    <property type="component" value="Unassembled WGS sequence"/>
</dbReference>
<proteinExistence type="inferred from homology"/>
<dbReference type="GO" id="GO:0005484">
    <property type="term" value="F:SNAP receptor activity"/>
    <property type="evidence" value="ECO:0007669"/>
    <property type="project" value="InterPro"/>
</dbReference>
<keyword evidence="8" id="KW-1185">Reference proteome</keyword>
<dbReference type="AlphaFoldDB" id="A0A250X728"/>
<evidence type="ECO:0000256" key="6">
    <source>
        <dbReference type="SAM" id="MobiDB-lite"/>
    </source>
</evidence>
<dbReference type="PANTHER" id="PTHR19305:SF9">
    <property type="entry name" value="SYNAPTOSOMAL-ASSOCIATED PROTEIN 29"/>
    <property type="match status" value="1"/>
</dbReference>
<keyword evidence="5" id="KW-0175">Coiled coil</keyword>
<evidence type="ECO:0000256" key="1">
    <source>
        <dbReference type="ARBA" id="ARBA00004370"/>
    </source>
</evidence>
<dbReference type="GO" id="GO:0031201">
    <property type="term" value="C:SNARE complex"/>
    <property type="evidence" value="ECO:0007669"/>
    <property type="project" value="InterPro"/>
</dbReference>
<comment type="similarity">
    <text evidence="2">Belongs to the SNAP-25 family.</text>
</comment>
<feature type="compositionally biased region" description="Low complexity" evidence="6">
    <location>
        <begin position="8"/>
        <end position="19"/>
    </location>
</feature>
<dbReference type="Gene3D" id="1.20.5.110">
    <property type="match status" value="1"/>
</dbReference>
<evidence type="ECO:0000256" key="2">
    <source>
        <dbReference type="ARBA" id="ARBA00009480"/>
    </source>
</evidence>
<dbReference type="SUPFAM" id="SSF58038">
    <property type="entry name" value="SNARE fusion complex"/>
    <property type="match status" value="1"/>
</dbReference>
<evidence type="ECO:0000313" key="7">
    <source>
        <dbReference type="EMBL" id="GAX78888.1"/>
    </source>
</evidence>
<dbReference type="InterPro" id="IPR044766">
    <property type="entry name" value="NPSN/SNAP25-like_N_SNARE"/>
</dbReference>
<organism evidence="7 8">
    <name type="scientific">Chlamydomonas eustigma</name>
    <dbReference type="NCBI Taxonomy" id="1157962"/>
    <lineage>
        <taxon>Eukaryota</taxon>
        <taxon>Viridiplantae</taxon>
        <taxon>Chlorophyta</taxon>
        <taxon>core chlorophytes</taxon>
        <taxon>Chlorophyceae</taxon>
        <taxon>CS clade</taxon>
        <taxon>Chlamydomonadales</taxon>
        <taxon>Chlamydomonadaceae</taxon>
        <taxon>Chlamydomonas</taxon>
    </lineage>
</organism>
<sequence length="315" mass="35591">MSPSKQESAATSAAASSAANRHELQLDQSPSKELPDEEKTVEQLVREAQKTHKDTTATAQRALRTVEDSKQVKNNMLSELEAQSRKMEKIDDRMHRLNEDLSYSEKILSYMRRCCCLWICDSCTGADPEARMERDWREKTRRGEFNVERYKAIHGGNADKTPGIFDKKNGAGKNHDGPQFRELDTTLPEGHEKAGMRLAEETRKQDDIINKIHNGLDDLLDGAKTCTMSDVSDFPLILLVSVSWRKMIQDEIGRQDKLVEHLDSKAAKTNDRIENMNGKSQLRKYARAASSRQDSDPIGAELANAKVDAIKLLYK</sequence>
<gene>
    <name evidence="7" type="ORF">CEUSTIGMA_g6327.t1</name>
</gene>
<evidence type="ECO:0000313" key="8">
    <source>
        <dbReference type="Proteomes" id="UP000232323"/>
    </source>
</evidence>
<feature type="region of interest" description="Disordered" evidence="6">
    <location>
        <begin position="1"/>
        <end position="41"/>
    </location>
</feature>
<evidence type="ECO:0000256" key="3">
    <source>
        <dbReference type="ARBA" id="ARBA00022448"/>
    </source>
</evidence>
<reference evidence="7 8" key="1">
    <citation type="submission" date="2017-08" db="EMBL/GenBank/DDBJ databases">
        <title>Acidophilic green algal genome provides insights into adaptation to an acidic environment.</title>
        <authorList>
            <person name="Hirooka S."/>
            <person name="Hirose Y."/>
            <person name="Kanesaki Y."/>
            <person name="Higuchi S."/>
            <person name="Fujiwara T."/>
            <person name="Onuma R."/>
            <person name="Era A."/>
            <person name="Ohbayashi R."/>
            <person name="Uzuka A."/>
            <person name="Nozaki H."/>
            <person name="Yoshikawa H."/>
            <person name="Miyagishima S.Y."/>
        </authorList>
    </citation>
    <scope>NUCLEOTIDE SEQUENCE [LARGE SCALE GENOMIC DNA]</scope>
    <source>
        <strain evidence="7 8">NIES-2499</strain>
    </source>
</reference>
<feature type="coiled-coil region" evidence="5">
    <location>
        <begin position="63"/>
        <end position="100"/>
    </location>
</feature>
<evidence type="ECO:0000256" key="5">
    <source>
        <dbReference type="SAM" id="Coils"/>
    </source>
</evidence>
<name>A0A250X728_9CHLO</name>
<comment type="subcellular location">
    <subcellularLocation>
        <location evidence="1">Membrane</location>
    </subcellularLocation>
</comment>
<dbReference type="PANTHER" id="PTHR19305">
    <property type="entry name" value="SYNAPTOSOMAL ASSOCIATED PROTEIN"/>
    <property type="match status" value="1"/>
</dbReference>
<evidence type="ECO:0000256" key="4">
    <source>
        <dbReference type="ARBA" id="ARBA00023136"/>
    </source>
</evidence>
<dbReference type="CDD" id="cd15861">
    <property type="entry name" value="SNARE_SNAP25N_23N_29N_SEC9N"/>
    <property type="match status" value="1"/>
</dbReference>
<protein>
    <recommendedName>
        <fullName evidence="9">t-SNARE coiled-coil homology domain-containing protein</fullName>
    </recommendedName>
</protein>
<dbReference type="GO" id="GO:0005886">
    <property type="term" value="C:plasma membrane"/>
    <property type="evidence" value="ECO:0007669"/>
    <property type="project" value="TreeGrafter"/>
</dbReference>
<evidence type="ECO:0008006" key="9">
    <source>
        <dbReference type="Google" id="ProtNLM"/>
    </source>
</evidence>
<keyword evidence="3" id="KW-0813">Transport</keyword>
<accession>A0A250X728</accession>
<keyword evidence="4" id="KW-0472">Membrane</keyword>
<dbReference type="STRING" id="1157962.A0A250X728"/>
<dbReference type="OrthoDB" id="19261at2759"/>
<comment type="caution">
    <text evidence="7">The sequence shown here is derived from an EMBL/GenBank/DDBJ whole genome shotgun (WGS) entry which is preliminary data.</text>
</comment>